<dbReference type="EMBL" id="WKJJ01000068">
    <property type="protein sequence ID" value="MRV76866.1"/>
    <property type="molecule type" value="Genomic_DNA"/>
</dbReference>
<dbReference type="AlphaFoldDB" id="A0A7X2IVH9"/>
<accession>A0A7X2IVH9</accession>
<name>A0A7X2IVH9_9BURK</name>
<keyword evidence="4" id="KW-1185">Reference proteome</keyword>
<dbReference type="NCBIfam" id="TIGR01643">
    <property type="entry name" value="YD_repeat_2x"/>
    <property type="match status" value="5"/>
</dbReference>
<sequence>TARGPRTDADDTVTYSYDANGNLATVANALGHVTTLSNYDAHGRVGRITDANGRATDFSYTLRGWLSGTTSAGMTTSYTYDNVGQLTGVSLPEGGMITYGYDDARRLVSVSDALGNSIGYTLDKLGNRTGEQVRDASGTLSRQLARVFDNLGR</sequence>
<keyword evidence="1" id="KW-0677">Repeat</keyword>
<proteinExistence type="predicted"/>
<organism evidence="3 4">
    <name type="scientific">Pseudoduganella rivuli</name>
    <dbReference type="NCBI Taxonomy" id="2666085"/>
    <lineage>
        <taxon>Bacteria</taxon>
        <taxon>Pseudomonadati</taxon>
        <taxon>Pseudomonadota</taxon>
        <taxon>Betaproteobacteria</taxon>
        <taxon>Burkholderiales</taxon>
        <taxon>Oxalobacteraceae</taxon>
        <taxon>Telluria group</taxon>
        <taxon>Pseudoduganella</taxon>
    </lineage>
</organism>
<gene>
    <name evidence="3" type="ORF">GJ700_34725</name>
</gene>
<feature type="non-terminal residue" evidence="3">
    <location>
        <position position="1"/>
    </location>
</feature>
<evidence type="ECO:0000259" key="2">
    <source>
        <dbReference type="Pfam" id="PF25023"/>
    </source>
</evidence>
<evidence type="ECO:0000313" key="4">
    <source>
        <dbReference type="Proteomes" id="UP000446768"/>
    </source>
</evidence>
<protein>
    <recommendedName>
        <fullName evidence="2">Teneurin-like YD-shell domain-containing protein</fullName>
    </recommendedName>
</protein>
<dbReference type="Proteomes" id="UP000446768">
    <property type="component" value="Unassembled WGS sequence"/>
</dbReference>
<dbReference type="Gene3D" id="2.180.10.10">
    <property type="entry name" value="RHS repeat-associated core"/>
    <property type="match status" value="1"/>
</dbReference>
<feature type="non-terminal residue" evidence="3">
    <location>
        <position position="153"/>
    </location>
</feature>
<evidence type="ECO:0000313" key="3">
    <source>
        <dbReference type="EMBL" id="MRV76866.1"/>
    </source>
</evidence>
<dbReference type="InterPro" id="IPR006530">
    <property type="entry name" value="YD"/>
</dbReference>
<dbReference type="Pfam" id="PF25023">
    <property type="entry name" value="TEN_YD-shell"/>
    <property type="match status" value="1"/>
</dbReference>
<evidence type="ECO:0000256" key="1">
    <source>
        <dbReference type="ARBA" id="ARBA00022737"/>
    </source>
</evidence>
<dbReference type="PANTHER" id="PTHR32305">
    <property type="match status" value="1"/>
</dbReference>
<reference evidence="3 4" key="1">
    <citation type="submission" date="2019-11" db="EMBL/GenBank/DDBJ databases">
        <title>Novel species isolated from a subtropical stream in China.</title>
        <authorList>
            <person name="Lu H."/>
        </authorList>
    </citation>
    <scope>NUCLEOTIDE SEQUENCE [LARGE SCALE GENOMIC DNA]</scope>
    <source>
        <strain evidence="3 4">FT92W</strain>
    </source>
</reference>
<dbReference type="InterPro" id="IPR056823">
    <property type="entry name" value="TEN-like_YD-shell"/>
</dbReference>
<comment type="caution">
    <text evidence="3">The sequence shown here is derived from an EMBL/GenBank/DDBJ whole genome shotgun (WGS) entry which is preliminary data.</text>
</comment>
<dbReference type="PANTHER" id="PTHR32305:SF15">
    <property type="entry name" value="PROTEIN RHSA-RELATED"/>
    <property type="match status" value="1"/>
</dbReference>
<dbReference type="InterPro" id="IPR050708">
    <property type="entry name" value="T6SS_VgrG/RHS"/>
</dbReference>
<feature type="domain" description="Teneurin-like YD-shell" evidence="2">
    <location>
        <begin position="10"/>
        <end position="118"/>
    </location>
</feature>